<feature type="domain" description="SfsA N-terminal OB" evidence="2">
    <location>
        <begin position="13"/>
        <end position="77"/>
    </location>
</feature>
<dbReference type="CDD" id="cd22359">
    <property type="entry name" value="SfsA-like_bacterial"/>
    <property type="match status" value="1"/>
</dbReference>
<dbReference type="Gene3D" id="3.40.1350.60">
    <property type="match status" value="1"/>
</dbReference>
<organism evidence="3">
    <name type="scientific">marine metagenome</name>
    <dbReference type="NCBI Taxonomy" id="408172"/>
    <lineage>
        <taxon>unclassified sequences</taxon>
        <taxon>metagenomes</taxon>
        <taxon>ecological metagenomes</taxon>
    </lineage>
</organism>
<evidence type="ECO:0008006" key="4">
    <source>
        <dbReference type="Google" id="ProtNLM"/>
    </source>
</evidence>
<dbReference type="AlphaFoldDB" id="A0A381P554"/>
<protein>
    <recommendedName>
        <fullName evidence="4">Sugar fermentation stimulation protein C-terminal domain-containing protein</fullName>
    </recommendedName>
</protein>
<sequence>MKLNYRLLEARFIDRPNRFLTRVELNGSIVESHLPDPGRLKELLKPGVRILLKQEDGNNRRTKYSTQAVYDGNTLISLNTLLPNKFTAHLLIEGKIDFLKEWSLIKKEVTFGKHRFDFLLKKNEEFMYLEVKSVTLVENEIAKFPDAITERGRSHVKHLGEMALDGIRTMVLFVVQRHDSIIFQPQWERDPKFGFELNKSFQNGLEVRVIHLKMTKSELQYLGELPTKLNPES</sequence>
<dbReference type="InterPro" id="IPR005224">
    <property type="entry name" value="SfsA"/>
</dbReference>
<dbReference type="EMBL" id="UINC01000802">
    <property type="protein sequence ID" value="SUZ61429.1"/>
    <property type="molecule type" value="Genomic_DNA"/>
</dbReference>
<dbReference type="Pfam" id="PF17746">
    <property type="entry name" value="SfsA_N"/>
    <property type="match status" value="1"/>
</dbReference>
<dbReference type="GO" id="GO:0003677">
    <property type="term" value="F:DNA binding"/>
    <property type="evidence" value="ECO:0007669"/>
    <property type="project" value="InterPro"/>
</dbReference>
<feature type="domain" description="Sugar fermentation stimulation protein C-terminal" evidence="1">
    <location>
        <begin position="82"/>
        <end position="217"/>
    </location>
</feature>
<proteinExistence type="inferred from homology"/>
<dbReference type="InterPro" id="IPR041465">
    <property type="entry name" value="SfsA_N"/>
</dbReference>
<dbReference type="NCBIfam" id="TIGR00230">
    <property type="entry name" value="sfsA"/>
    <property type="match status" value="1"/>
</dbReference>
<dbReference type="PANTHER" id="PTHR30545:SF2">
    <property type="entry name" value="SUGAR FERMENTATION STIMULATION PROTEIN A"/>
    <property type="match status" value="1"/>
</dbReference>
<reference evidence="3" key="1">
    <citation type="submission" date="2018-05" db="EMBL/GenBank/DDBJ databases">
        <authorList>
            <person name="Lanie J.A."/>
            <person name="Ng W.-L."/>
            <person name="Kazmierczak K.M."/>
            <person name="Andrzejewski T.M."/>
            <person name="Davidsen T.M."/>
            <person name="Wayne K.J."/>
            <person name="Tettelin H."/>
            <person name="Glass J.I."/>
            <person name="Rusch D."/>
            <person name="Podicherti R."/>
            <person name="Tsui H.-C.T."/>
            <person name="Winkler M.E."/>
        </authorList>
    </citation>
    <scope>NUCLEOTIDE SEQUENCE</scope>
</reference>
<gene>
    <name evidence="3" type="ORF">METZ01_LOCUS14283</name>
</gene>
<evidence type="ECO:0000259" key="1">
    <source>
        <dbReference type="Pfam" id="PF03749"/>
    </source>
</evidence>
<dbReference type="HAMAP" id="MF_00095">
    <property type="entry name" value="SfsA"/>
    <property type="match status" value="1"/>
</dbReference>
<evidence type="ECO:0000259" key="2">
    <source>
        <dbReference type="Pfam" id="PF17746"/>
    </source>
</evidence>
<accession>A0A381P554</accession>
<dbReference type="Pfam" id="PF03749">
    <property type="entry name" value="SfsA"/>
    <property type="match status" value="1"/>
</dbReference>
<dbReference type="Gene3D" id="2.40.50.580">
    <property type="match status" value="1"/>
</dbReference>
<dbReference type="InterPro" id="IPR040452">
    <property type="entry name" value="SfsA_C"/>
</dbReference>
<name>A0A381P554_9ZZZZ</name>
<dbReference type="PANTHER" id="PTHR30545">
    <property type="entry name" value="SUGAR FERMENTATION STIMULATION PROTEIN A"/>
    <property type="match status" value="1"/>
</dbReference>
<evidence type="ECO:0000313" key="3">
    <source>
        <dbReference type="EMBL" id="SUZ61429.1"/>
    </source>
</evidence>